<evidence type="ECO:0000256" key="5">
    <source>
        <dbReference type="ARBA" id="ARBA00038292"/>
    </source>
</evidence>
<sequence length="187" mass="20190">MYRYMKIIGLCGSAAPKSSTKKLIEAALEAAMEKGAAVEYVNIAKLNIKGCLGCNECKKDQTKFCCLKDDMSDLYAKLNEADVILLGSPIYFGDITGQSKCFVDRMYGFLGPAGSKLKKGKKAAALITQGFADETHYPIAAEHLTKAFVSCGADILKPEFFGGLHNADEVTEAQLARARAFGEKLAE</sequence>
<proteinExistence type="inferred from homology"/>
<comment type="similarity">
    <text evidence="5">Belongs to the SsuE family. Isf subfamily.</text>
</comment>
<comment type="cofactor">
    <cofactor evidence="2">
        <name>[4Fe-4S] cluster</name>
        <dbReference type="ChEBI" id="CHEBI:49883"/>
    </cofactor>
</comment>
<dbReference type="eggNOG" id="arCOG02572">
    <property type="taxonomic scope" value="Archaea"/>
</dbReference>
<name>A2SSA9_METLZ</name>
<dbReference type="PANTHER" id="PTHR43278:SF2">
    <property type="entry name" value="IRON-SULFUR FLAVOPROTEIN"/>
    <property type="match status" value="1"/>
</dbReference>
<keyword evidence="3" id="KW-0285">Flavoprotein</keyword>
<keyword evidence="8" id="KW-1185">Reference proteome</keyword>
<protein>
    <submittedName>
        <fullName evidence="7">NAD(P)H dehydrogenase (Quinone)</fullName>
    </submittedName>
</protein>
<evidence type="ECO:0000259" key="6">
    <source>
        <dbReference type="Pfam" id="PF03358"/>
    </source>
</evidence>
<dbReference type="EMBL" id="CP000559">
    <property type="protein sequence ID" value="ABN07215.1"/>
    <property type="molecule type" value="Genomic_DNA"/>
</dbReference>
<evidence type="ECO:0000256" key="4">
    <source>
        <dbReference type="ARBA" id="ARBA00022643"/>
    </source>
</evidence>
<accession>A2SSA9</accession>
<dbReference type="STRING" id="410358.Mlab_1046"/>
<dbReference type="GO" id="GO:0016491">
    <property type="term" value="F:oxidoreductase activity"/>
    <property type="evidence" value="ECO:0007669"/>
    <property type="project" value="InterPro"/>
</dbReference>
<reference evidence="7 8" key="1">
    <citation type="journal article" date="2009" name="Stand. Genomic Sci.">
        <title>Complete genome sequence of Methanocorpusculum labreanum type strain Z.</title>
        <authorList>
            <person name="Anderson I.J."/>
            <person name="Sieprawska-Lupa M."/>
            <person name="Goltsman E."/>
            <person name="Lapidus A."/>
            <person name="Copeland A."/>
            <person name="Glavina Del Rio T."/>
            <person name="Tice H."/>
            <person name="Dalin E."/>
            <person name="Barry K."/>
            <person name="Pitluck S."/>
            <person name="Hauser L."/>
            <person name="Land M."/>
            <person name="Lucas S."/>
            <person name="Richardson P."/>
            <person name="Whitman W.B."/>
            <person name="Kyrpides N.C."/>
        </authorList>
    </citation>
    <scope>NUCLEOTIDE SEQUENCE [LARGE SCALE GENOMIC DNA]</scope>
    <source>
        <strain evidence="8">ATCC 43576 / DSM 4855 / Z</strain>
    </source>
</reference>
<dbReference type="SUPFAM" id="SSF52218">
    <property type="entry name" value="Flavoproteins"/>
    <property type="match status" value="1"/>
</dbReference>
<organism evidence="7 8">
    <name type="scientific">Methanocorpusculum labreanum (strain ATCC 43576 / DSM 4855 / Z)</name>
    <dbReference type="NCBI Taxonomy" id="410358"/>
    <lineage>
        <taxon>Archaea</taxon>
        <taxon>Methanobacteriati</taxon>
        <taxon>Methanobacteriota</taxon>
        <taxon>Stenosarchaea group</taxon>
        <taxon>Methanomicrobia</taxon>
        <taxon>Methanomicrobiales</taxon>
        <taxon>Methanocorpusculaceae</taxon>
        <taxon>Methanocorpusculum</taxon>
    </lineage>
</organism>
<dbReference type="Proteomes" id="UP000000365">
    <property type="component" value="Chromosome"/>
</dbReference>
<dbReference type="KEGG" id="mla:Mlab_1046"/>
<evidence type="ECO:0000313" key="7">
    <source>
        <dbReference type="EMBL" id="ABN07215.1"/>
    </source>
</evidence>
<evidence type="ECO:0000256" key="1">
    <source>
        <dbReference type="ARBA" id="ARBA00001917"/>
    </source>
</evidence>
<dbReference type="Pfam" id="PF03358">
    <property type="entry name" value="FMN_red"/>
    <property type="match status" value="1"/>
</dbReference>
<comment type="cofactor">
    <cofactor evidence="1">
        <name>FMN</name>
        <dbReference type="ChEBI" id="CHEBI:58210"/>
    </cofactor>
</comment>
<keyword evidence="4" id="KW-0288">FMN</keyword>
<gene>
    <name evidence="7" type="ordered locus">Mlab_1046</name>
</gene>
<evidence type="ECO:0000256" key="2">
    <source>
        <dbReference type="ARBA" id="ARBA00001966"/>
    </source>
</evidence>
<evidence type="ECO:0000256" key="3">
    <source>
        <dbReference type="ARBA" id="ARBA00022630"/>
    </source>
</evidence>
<dbReference type="HOGENOM" id="CLU_050993_4_2_2"/>
<dbReference type="InterPro" id="IPR029039">
    <property type="entry name" value="Flavoprotein-like_sf"/>
</dbReference>
<dbReference type="Gene3D" id="3.40.50.360">
    <property type="match status" value="1"/>
</dbReference>
<dbReference type="AlphaFoldDB" id="A2SSA9"/>
<dbReference type="InterPro" id="IPR051796">
    <property type="entry name" value="ISF_SsuE-like"/>
</dbReference>
<dbReference type="PANTHER" id="PTHR43278">
    <property type="entry name" value="NAD(P)H-DEPENDENT FMN-CONTAINING OXIDOREDUCTASE YWQN-RELATED"/>
    <property type="match status" value="1"/>
</dbReference>
<feature type="domain" description="NADPH-dependent FMN reductase-like" evidence="6">
    <location>
        <begin position="5"/>
        <end position="158"/>
    </location>
</feature>
<evidence type="ECO:0000313" key="8">
    <source>
        <dbReference type="Proteomes" id="UP000000365"/>
    </source>
</evidence>
<dbReference type="InterPro" id="IPR005025">
    <property type="entry name" value="FMN_Rdtase-like_dom"/>
</dbReference>